<dbReference type="AlphaFoldDB" id="A0A4Y2E5I6"/>
<reference evidence="1 2" key="1">
    <citation type="journal article" date="2019" name="Sci. Rep.">
        <title>Orb-weaving spider Araneus ventricosus genome elucidates the spidroin gene catalogue.</title>
        <authorList>
            <person name="Kono N."/>
            <person name="Nakamura H."/>
            <person name="Ohtoshi R."/>
            <person name="Moran D.A.P."/>
            <person name="Shinohara A."/>
            <person name="Yoshida Y."/>
            <person name="Fujiwara M."/>
            <person name="Mori M."/>
            <person name="Tomita M."/>
            <person name="Arakawa K."/>
        </authorList>
    </citation>
    <scope>NUCLEOTIDE SEQUENCE [LARGE SCALE GENOMIC DNA]</scope>
</reference>
<protein>
    <submittedName>
        <fullName evidence="1">Uncharacterized protein</fullName>
    </submittedName>
</protein>
<proteinExistence type="predicted"/>
<evidence type="ECO:0000313" key="1">
    <source>
        <dbReference type="EMBL" id="GBM23586.1"/>
    </source>
</evidence>
<comment type="caution">
    <text evidence="1">The sequence shown here is derived from an EMBL/GenBank/DDBJ whole genome shotgun (WGS) entry which is preliminary data.</text>
</comment>
<gene>
    <name evidence="1" type="ORF">AVEN_196658_1</name>
</gene>
<dbReference type="Proteomes" id="UP000499080">
    <property type="component" value="Unassembled WGS sequence"/>
</dbReference>
<keyword evidence="2" id="KW-1185">Reference proteome</keyword>
<accession>A0A4Y2E5I6</accession>
<evidence type="ECO:0000313" key="2">
    <source>
        <dbReference type="Proteomes" id="UP000499080"/>
    </source>
</evidence>
<name>A0A4Y2E5I6_ARAVE</name>
<sequence length="109" mass="12276">MHGRLHAVPRHLRSAALRARSSCVETSENRSEQVRTVRWMTKQVPSETIQELSSSNGCVGACGWELFGHPPYSPDLLRPIFTCFYTRRPGSQRSASKMTRNCTQASVHC</sequence>
<dbReference type="EMBL" id="BGPR01000500">
    <property type="protein sequence ID" value="GBM23586.1"/>
    <property type="molecule type" value="Genomic_DNA"/>
</dbReference>
<organism evidence="1 2">
    <name type="scientific">Araneus ventricosus</name>
    <name type="common">Orbweaver spider</name>
    <name type="synonym">Epeira ventricosa</name>
    <dbReference type="NCBI Taxonomy" id="182803"/>
    <lineage>
        <taxon>Eukaryota</taxon>
        <taxon>Metazoa</taxon>
        <taxon>Ecdysozoa</taxon>
        <taxon>Arthropoda</taxon>
        <taxon>Chelicerata</taxon>
        <taxon>Arachnida</taxon>
        <taxon>Araneae</taxon>
        <taxon>Araneomorphae</taxon>
        <taxon>Entelegynae</taxon>
        <taxon>Araneoidea</taxon>
        <taxon>Araneidae</taxon>
        <taxon>Araneus</taxon>
    </lineage>
</organism>